<dbReference type="AlphaFoldDB" id="A0A179DMU1"/>
<proteinExistence type="predicted"/>
<evidence type="ECO:0000256" key="1">
    <source>
        <dbReference type="SAM" id="SignalP"/>
    </source>
</evidence>
<accession>A0A179DMU1</accession>
<sequence length="925" mass="104747">MKKHLLTLILIISSFLFTKAQNAKILGVVRDSTDNIMLNNASISVLQAKDSVLVKFTRANTEGKFTIENLKSGDYLLLITYPDYADYIENFNLKPDETKDFKNKNLLLKSRLLQEVIFKGEAVAMRVKGDTTEFNAGSFKVEPNAKVEDLLKQLPGIQIDKDGKITAQGETISKVLVDGEEFFGDDPTLVTKNLRSDMVDKVQLYDDKSDNAKFTGIDDGVKNKTINLKLKEDKKKGLFGKVDAGIGNDGYYTSQGLLNFFNNKKKISFYNTIGNTTRTGLDFRTAQKAGVGSDNIDISDDGSISYYFGGGDAFSNENYYGEGIPKIINSGVHLENKWNEDKQSINLDYRYGRLNNLGFRNALNQNNLPTSTLTNSNNRNFDNLLNQQKVNLNYEIKLDTTSNIKLTFGDTYKKNNNSENTTSLGFNDTNNQKINDGTRTFDENNSNNNINSSLFYGKKFKKVGRTLTFRFNQSYFKNNSDGILKSTNNFYDETNQLDSIDVINQNKLNNQEGESYKASLTYTEKFTKYFSVSTNYDFAINNVRSKLNSFNANSAGEYVNLDPIFSNNLKYDVTTNQGGLSFGYKKEKTNLTIGTKVALSNLKQNNLALNDVFERNFTNFVPSVAYKYSFTQQKTFSLNYNGNTKQPNVNQLQPVLNNSNPLYITVGNRNLDLAFTHRFNVNYNSYKVLTSRNIYFYGSYSFTNNDIINDVTTNQQGASISTYTNLKDGNTNNFYFGGSLGGKVGKSKTYWNTGFNTNGNTYYNIINDQLNVNKSYSFSPDFRIGSYEDKLSFSFSAQPGYNINKSSLQASQNANGFIFNSYFSFSYKLPKKVTIQINGNYEYQQKTVAFNNNFDKFIVNSSIYKTFLKNDNLKFEISGNDLLNQNIGFDRSANGNYISQTTFNNIQRYFLTTLSWDFSKFGSKK</sequence>
<dbReference type="RefSeq" id="WP_068821274.1">
    <property type="nucleotide sequence ID" value="NZ_LWHJ01000011.1"/>
</dbReference>
<dbReference type="InterPro" id="IPR041700">
    <property type="entry name" value="OMP_b-brl_3"/>
</dbReference>
<organism evidence="3 4">
    <name type="scientific">Pedobacter psychrophilus</name>
    <dbReference type="NCBI Taxonomy" id="1826909"/>
    <lineage>
        <taxon>Bacteria</taxon>
        <taxon>Pseudomonadati</taxon>
        <taxon>Bacteroidota</taxon>
        <taxon>Sphingobacteriia</taxon>
        <taxon>Sphingobacteriales</taxon>
        <taxon>Sphingobacteriaceae</taxon>
        <taxon>Pedobacter</taxon>
    </lineage>
</organism>
<feature type="domain" description="Outer membrane protein beta-barrel" evidence="2">
    <location>
        <begin position="458"/>
        <end position="916"/>
    </location>
</feature>
<evidence type="ECO:0000259" key="2">
    <source>
        <dbReference type="Pfam" id="PF14905"/>
    </source>
</evidence>
<gene>
    <name evidence="3" type="ORF">A5893_03790</name>
</gene>
<evidence type="ECO:0000313" key="3">
    <source>
        <dbReference type="EMBL" id="OAQ42244.1"/>
    </source>
</evidence>
<reference evidence="3 4" key="1">
    <citation type="submission" date="2016-04" db="EMBL/GenBank/DDBJ databases">
        <authorList>
            <person name="Evans L.H."/>
            <person name="Alamgir A."/>
            <person name="Owens N."/>
            <person name="Weber N.D."/>
            <person name="Virtaneva K."/>
            <person name="Barbian K."/>
            <person name="Babar A."/>
            <person name="Rosenke K."/>
        </authorList>
    </citation>
    <scope>NUCLEOTIDE SEQUENCE [LARGE SCALE GENOMIC DNA]</scope>
    <source>
        <strain evidence="3 4">CCM 8644</strain>
    </source>
</reference>
<dbReference type="EMBL" id="LWHJ01000011">
    <property type="protein sequence ID" value="OAQ42244.1"/>
    <property type="molecule type" value="Genomic_DNA"/>
</dbReference>
<keyword evidence="1" id="KW-0732">Signal</keyword>
<comment type="caution">
    <text evidence="3">The sequence shown here is derived from an EMBL/GenBank/DDBJ whole genome shotgun (WGS) entry which is preliminary data.</text>
</comment>
<dbReference type="STRING" id="1826909.A5893_03790"/>
<dbReference type="Pfam" id="PF14905">
    <property type="entry name" value="OMP_b-brl_3"/>
    <property type="match status" value="1"/>
</dbReference>
<keyword evidence="4" id="KW-1185">Reference proteome</keyword>
<dbReference type="SUPFAM" id="SSF56935">
    <property type="entry name" value="Porins"/>
    <property type="match status" value="2"/>
</dbReference>
<reference evidence="3 4" key="2">
    <citation type="submission" date="2016-06" db="EMBL/GenBank/DDBJ databases">
        <title>Pedobacter psychrophilus sp. nov., isolated from Antarctic fragmentary rock.</title>
        <authorList>
            <person name="Svec P."/>
        </authorList>
    </citation>
    <scope>NUCLEOTIDE SEQUENCE [LARGE SCALE GENOMIC DNA]</scope>
    <source>
        <strain evidence="3 4">CCM 8644</strain>
    </source>
</reference>
<dbReference type="Gene3D" id="2.60.40.1120">
    <property type="entry name" value="Carboxypeptidase-like, regulatory domain"/>
    <property type="match status" value="1"/>
</dbReference>
<dbReference type="SUPFAM" id="SSF49452">
    <property type="entry name" value="Starch-binding domain-like"/>
    <property type="match status" value="1"/>
</dbReference>
<dbReference type="InterPro" id="IPR013784">
    <property type="entry name" value="Carb-bd-like_fold"/>
</dbReference>
<evidence type="ECO:0000313" key="4">
    <source>
        <dbReference type="Proteomes" id="UP000078459"/>
    </source>
</evidence>
<dbReference type="Proteomes" id="UP000078459">
    <property type="component" value="Unassembled WGS sequence"/>
</dbReference>
<dbReference type="GO" id="GO:0030246">
    <property type="term" value="F:carbohydrate binding"/>
    <property type="evidence" value="ECO:0007669"/>
    <property type="project" value="InterPro"/>
</dbReference>
<feature type="signal peptide" evidence="1">
    <location>
        <begin position="1"/>
        <end position="20"/>
    </location>
</feature>
<name>A0A179DMU1_9SPHI</name>
<dbReference type="OrthoDB" id="1086219at2"/>
<dbReference type="Pfam" id="PF13620">
    <property type="entry name" value="CarboxypepD_reg"/>
    <property type="match status" value="1"/>
</dbReference>
<protein>
    <recommendedName>
        <fullName evidence="2">Outer membrane protein beta-barrel domain-containing protein</fullName>
    </recommendedName>
</protein>
<feature type="chain" id="PRO_5008100728" description="Outer membrane protein beta-barrel domain-containing protein" evidence="1">
    <location>
        <begin position="21"/>
        <end position="925"/>
    </location>
</feature>